<proteinExistence type="predicted"/>
<dbReference type="KEGG" id="tput:QJT81_17610"/>
<reference evidence="1" key="1">
    <citation type="journal article" date="2023" name="Int. J. Mol. Sci.">
        <title>Metagenomics Revealed a New Genus 'Candidatus Thiocaldithrix dubininis' gen. nov., sp. nov. and a New Species 'Candidatus Thiothrix putei' sp. nov. in the Family Thiotrichaceae, Some Members of Which Have Traits of Both Na+- and H+-Motive Energetics.</title>
        <authorList>
            <person name="Ravin N.V."/>
            <person name="Muntyan M.S."/>
            <person name="Smolyakov D.D."/>
            <person name="Rudenko T.S."/>
            <person name="Beletsky A.V."/>
            <person name="Mardanov A.V."/>
            <person name="Grabovich M.Y."/>
        </authorList>
    </citation>
    <scope>NUCLEOTIDE SEQUENCE</scope>
    <source>
        <strain evidence="1">GKL-02</strain>
    </source>
</reference>
<sequence length="117" mass="13029">MKTILSLCEDDSWMLVSSDVLLFEINNAPEVQRSNILQLMAQLASETIPLTEAIKQQATLYQSAGIQAFDAFHLASAVGQVDIFLTTDDKFLKKAQQIPGLQVKVLNPLQWLEEVLP</sequence>
<name>A0AA95HCF4_9GAMM</name>
<dbReference type="AlphaFoldDB" id="A0AA95HCF4"/>
<evidence type="ECO:0000313" key="1">
    <source>
        <dbReference type="EMBL" id="WGZ93595.1"/>
    </source>
</evidence>
<gene>
    <name evidence="1" type="ORF">QJT81_17610</name>
</gene>
<dbReference type="Proteomes" id="UP001301326">
    <property type="component" value="Chromosome"/>
</dbReference>
<dbReference type="InterPro" id="IPR029060">
    <property type="entry name" value="PIN-like_dom_sf"/>
</dbReference>
<reference evidence="1" key="2">
    <citation type="submission" date="2023-04" db="EMBL/GenBank/DDBJ databases">
        <authorList>
            <person name="Beletskiy A.V."/>
            <person name="Mardanov A.V."/>
            <person name="Ravin N.V."/>
        </authorList>
    </citation>
    <scope>NUCLEOTIDE SEQUENCE</scope>
    <source>
        <strain evidence="1">GKL-02</strain>
    </source>
</reference>
<evidence type="ECO:0008006" key="2">
    <source>
        <dbReference type="Google" id="ProtNLM"/>
    </source>
</evidence>
<accession>A0AA95HCF4</accession>
<dbReference type="SUPFAM" id="SSF88723">
    <property type="entry name" value="PIN domain-like"/>
    <property type="match status" value="1"/>
</dbReference>
<dbReference type="Gene3D" id="3.40.50.1010">
    <property type="entry name" value="5'-nuclease"/>
    <property type="match status" value="1"/>
</dbReference>
<organism evidence="1">
    <name type="scientific">Candidatus Thiothrix putei</name>
    <dbReference type="NCBI Taxonomy" id="3080811"/>
    <lineage>
        <taxon>Bacteria</taxon>
        <taxon>Pseudomonadati</taxon>
        <taxon>Pseudomonadota</taxon>
        <taxon>Gammaproteobacteria</taxon>
        <taxon>Thiotrichales</taxon>
        <taxon>Thiotrichaceae</taxon>
        <taxon>Thiothrix</taxon>
    </lineage>
</organism>
<dbReference type="EMBL" id="CP124756">
    <property type="protein sequence ID" value="WGZ93595.1"/>
    <property type="molecule type" value="Genomic_DNA"/>
</dbReference>
<protein>
    <recommendedName>
        <fullName evidence="2">PIN domain-containing protein</fullName>
    </recommendedName>
</protein>